<dbReference type="GeneID" id="87871898"/>
<dbReference type="EMBL" id="JAULSX010000005">
    <property type="protein sequence ID" value="KAK3490421.1"/>
    <property type="molecule type" value="Genomic_DNA"/>
</dbReference>
<sequence>MTKLEGMLHTLKKTKFNEISSIISCTVPYQVSSTARSHIRCHQLHGPTFPGFWVRLGFRVGAPRFTLN</sequence>
<evidence type="ECO:0000313" key="1">
    <source>
        <dbReference type="EMBL" id="KAK3490421.1"/>
    </source>
</evidence>
<accession>A0AAJ0I5M8</accession>
<keyword evidence="2" id="KW-1185">Reference proteome</keyword>
<comment type="caution">
    <text evidence="1">The sequence shown here is derived from an EMBL/GenBank/DDBJ whole genome shotgun (WGS) entry which is preliminary data.</text>
</comment>
<evidence type="ECO:0000313" key="2">
    <source>
        <dbReference type="Proteomes" id="UP001285908"/>
    </source>
</evidence>
<dbReference type="AlphaFoldDB" id="A0AAJ0I5M8"/>
<gene>
    <name evidence="1" type="ORF">B0T23DRAFT_292836</name>
</gene>
<organism evidence="1 2">
    <name type="scientific">Neurospora hispaniola</name>
    <dbReference type="NCBI Taxonomy" id="588809"/>
    <lineage>
        <taxon>Eukaryota</taxon>
        <taxon>Fungi</taxon>
        <taxon>Dikarya</taxon>
        <taxon>Ascomycota</taxon>
        <taxon>Pezizomycotina</taxon>
        <taxon>Sordariomycetes</taxon>
        <taxon>Sordariomycetidae</taxon>
        <taxon>Sordariales</taxon>
        <taxon>Sordariaceae</taxon>
        <taxon>Neurospora</taxon>
    </lineage>
</organism>
<proteinExistence type="predicted"/>
<name>A0AAJ0I5M8_9PEZI</name>
<reference evidence="1 2" key="1">
    <citation type="journal article" date="2023" name="Mol. Phylogenet. Evol.">
        <title>Genome-scale phylogeny and comparative genomics of the fungal order Sordariales.</title>
        <authorList>
            <person name="Hensen N."/>
            <person name="Bonometti L."/>
            <person name="Westerberg I."/>
            <person name="Brannstrom I.O."/>
            <person name="Guillou S."/>
            <person name="Cros-Aarteil S."/>
            <person name="Calhoun S."/>
            <person name="Haridas S."/>
            <person name="Kuo A."/>
            <person name="Mondo S."/>
            <person name="Pangilinan J."/>
            <person name="Riley R."/>
            <person name="LaButti K."/>
            <person name="Andreopoulos B."/>
            <person name="Lipzen A."/>
            <person name="Chen C."/>
            <person name="Yan M."/>
            <person name="Daum C."/>
            <person name="Ng V."/>
            <person name="Clum A."/>
            <person name="Steindorff A."/>
            <person name="Ohm R.A."/>
            <person name="Martin F."/>
            <person name="Silar P."/>
            <person name="Natvig D.O."/>
            <person name="Lalanne C."/>
            <person name="Gautier V."/>
            <person name="Ament-Velasquez S.L."/>
            <person name="Kruys A."/>
            <person name="Hutchinson M.I."/>
            <person name="Powell A.J."/>
            <person name="Barry K."/>
            <person name="Miller A.N."/>
            <person name="Grigoriev I.V."/>
            <person name="Debuchy R."/>
            <person name="Gladieux P."/>
            <person name="Hiltunen Thoren M."/>
            <person name="Johannesson H."/>
        </authorList>
    </citation>
    <scope>NUCLEOTIDE SEQUENCE [LARGE SCALE GENOMIC DNA]</scope>
    <source>
        <strain evidence="1 2">FGSC 10403</strain>
    </source>
</reference>
<dbReference type="RefSeq" id="XP_062691604.1">
    <property type="nucleotide sequence ID" value="XM_062834276.1"/>
</dbReference>
<dbReference type="Proteomes" id="UP001285908">
    <property type="component" value="Unassembled WGS sequence"/>
</dbReference>
<feature type="non-terminal residue" evidence="1">
    <location>
        <position position="68"/>
    </location>
</feature>
<protein>
    <submittedName>
        <fullName evidence="1">Uncharacterized protein</fullName>
    </submittedName>
</protein>